<dbReference type="AlphaFoldDB" id="A0AAD3DDK4"/>
<evidence type="ECO:0000256" key="2">
    <source>
        <dbReference type="SAM" id="MobiDB-lite"/>
    </source>
</evidence>
<dbReference type="Gene3D" id="3.30.710.10">
    <property type="entry name" value="Potassium Channel Kv1.1, Chain A"/>
    <property type="match status" value="1"/>
</dbReference>
<evidence type="ECO:0000313" key="5">
    <source>
        <dbReference type="Proteomes" id="UP001054857"/>
    </source>
</evidence>
<evidence type="ECO:0000259" key="3">
    <source>
        <dbReference type="PROSITE" id="PS50097"/>
    </source>
</evidence>
<feature type="non-terminal residue" evidence="4">
    <location>
        <position position="1"/>
    </location>
</feature>
<accession>A0AAD3DDK4</accession>
<evidence type="ECO:0000313" key="4">
    <source>
        <dbReference type="EMBL" id="GFR39866.1"/>
    </source>
</evidence>
<organism evidence="4 5">
    <name type="scientific">Astrephomene gubernaculifera</name>
    <dbReference type="NCBI Taxonomy" id="47775"/>
    <lineage>
        <taxon>Eukaryota</taxon>
        <taxon>Viridiplantae</taxon>
        <taxon>Chlorophyta</taxon>
        <taxon>core chlorophytes</taxon>
        <taxon>Chlorophyceae</taxon>
        <taxon>CS clade</taxon>
        <taxon>Chlamydomonadales</taxon>
        <taxon>Astrephomenaceae</taxon>
        <taxon>Astrephomene</taxon>
    </lineage>
</organism>
<dbReference type="PANTHER" id="PTHR24410">
    <property type="entry name" value="HL07962P-RELATED"/>
    <property type="match status" value="1"/>
</dbReference>
<dbReference type="PROSITE" id="PS50097">
    <property type="entry name" value="BTB"/>
    <property type="match status" value="1"/>
</dbReference>
<dbReference type="Proteomes" id="UP001054857">
    <property type="component" value="Unassembled WGS sequence"/>
</dbReference>
<evidence type="ECO:0000256" key="1">
    <source>
        <dbReference type="ARBA" id="ARBA00004906"/>
    </source>
</evidence>
<dbReference type="PANTHER" id="PTHR24410:SF23">
    <property type="entry name" value="BTB DOMAIN-CONTAINING PROTEIN-RELATED"/>
    <property type="match status" value="1"/>
</dbReference>
<dbReference type="InterPro" id="IPR011333">
    <property type="entry name" value="SKP1/BTB/POZ_sf"/>
</dbReference>
<comment type="pathway">
    <text evidence="1">Protein modification; protein ubiquitination.</text>
</comment>
<sequence>MMTPGNGKVVAAIGSLFGSSKGSDCVVRFFVEQGPEQAIAKRQRLADGFSSKAVDVEDTFIGDPLPAHKLILSCASERFDAQFERWANASREVQREQPQKGEAPGADDELPELRIPLGSEEEVPSALAAIKFSYTGQIEQDDIRGVLEVRRQAAYLQIDGCAAACDEVLQKQLESSDDVASSSGAGGDAYSDSGEQRGLVLDFYACEALFCDVLEDPSFTAVLNLAKGQLVTHFRDALNTLNTPSLRQQLQKLPAVAVEALLDSGDFGTDSESSVLLMLAAWMQVNHGKTDEATRKRLCRKVRMVQLSRPYLSFVLPALALDYETGKQLPAGWCAVSPLEAAFISHFASSSDEEQKRLLGAAKSSGVYEMDTAVYSTVPRRQCLPEGGLALNWHMPQQELVGLLAIKPGEPCALHTTFEGRLSAISAQGFEWHVDIKQVKGAKDAGLFLLCKIPAAYKAGGSRLGSPKAMLTLTGFESKVTVNRWQGGAKADVIVKPYSNFFLADSGGW</sequence>
<dbReference type="InterPro" id="IPR000210">
    <property type="entry name" value="BTB/POZ_dom"/>
</dbReference>
<reference evidence="4 5" key="1">
    <citation type="journal article" date="2021" name="Sci. Rep.">
        <title>Genome sequencing of the multicellular alga Astrephomene provides insights into convergent evolution of germ-soma differentiation.</title>
        <authorList>
            <person name="Yamashita S."/>
            <person name="Yamamoto K."/>
            <person name="Matsuzaki R."/>
            <person name="Suzuki S."/>
            <person name="Yamaguchi H."/>
            <person name="Hirooka S."/>
            <person name="Minakuchi Y."/>
            <person name="Miyagishima S."/>
            <person name="Kawachi M."/>
            <person name="Toyoda A."/>
            <person name="Nozaki H."/>
        </authorList>
    </citation>
    <scope>NUCLEOTIDE SEQUENCE [LARGE SCALE GENOMIC DNA]</scope>
    <source>
        <strain evidence="4 5">NIES-4017</strain>
    </source>
</reference>
<feature type="domain" description="BTB" evidence="3">
    <location>
        <begin position="50"/>
        <end position="142"/>
    </location>
</feature>
<feature type="region of interest" description="Disordered" evidence="2">
    <location>
        <begin position="90"/>
        <end position="110"/>
    </location>
</feature>
<protein>
    <recommendedName>
        <fullName evidence="3">BTB domain-containing protein</fullName>
    </recommendedName>
</protein>
<dbReference type="SUPFAM" id="SSF54695">
    <property type="entry name" value="POZ domain"/>
    <property type="match status" value="1"/>
</dbReference>
<gene>
    <name evidence="4" type="ORF">Agub_g366</name>
</gene>
<keyword evidence="5" id="KW-1185">Reference proteome</keyword>
<name>A0AAD3DDK4_9CHLO</name>
<dbReference type="InterPro" id="IPR051481">
    <property type="entry name" value="BTB-POZ/Galectin-3-binding"/>
</dbReference>
<dbReference type="EMBL" id="BMAR01000001">
    <property type="protein sequence ID" value="GFR39866.1"/>
    <property type="molecule type" value="Genomic_DNA"/>
</dbReference>
<comment type="caution">
    <text evidence="4">The sequence shown here is derived from an EMBL/GenBank/DDBJ whole genome shotgun (WGS) entry which is preliminary data.</text>
</comment>
<proteinExistence type="predicted"/>